<feature type="chain" id="PRO_5029473351" description="Cation/H(+) antiporter 15-like" evidence="5">
    <location>
        <begin position="19"/>
        <end position="379"/>
    </location>
</feature>
<sequence>MVVVAVLVAGMITPTVVAIYKPARGFITYKRRTIQRSKPSAELPVLTCIHTTQNVPTIINLQEIFNPTKKFHIAVCVLQLVELTSRASAMLIIHNTHRAKKPALNKTHVQSEHIINSFKNLQHVAGLSIHPLTAISPYSIMHEDICNHVEDERGTFIILPFHKQQAVDGGMEATNLVLRNINQKLLVNAPCFVSILIDRGLGGSTMVTVSHISHNIAVIFFGGPDDCEALSYAWRMAGHPDVSLTIFRFLPGEDTVERKRNCDNFINGRSNLIIVTEIETERLCDNMYITNFRLQNVSDETIVYTKKFINNTEEAVAAVRSIDNIHNLYIVGRGQGMISPLIAGLIDWSECPELGTTGDLLTSSDSSTTVSVQACTTVC</sequence>
<evidence type="ECO:0008006" key="10">
    <source>
        <dbReference type="Google" id="ProtNLM"/>
    </source>
</evidence>
<keyword evidence="9" id="KW-1185">Reference proteome</keyword>
<gene>
    <name evidence="8" type="ORF">GIB67_034760</name>
</gene>
<evidence type="ECO:0000256" key="3">
    <source>
        <dbReference type="ARBA" id="ARBA00022958"/>
    </source>
</evidence>
<dbReference type="PANTHER" id="PTHR32468:SF26">
    <property type="entry name" value="CATION_H(+) ANTIPORTER 15"/>
    <property type="match status" value="1"/>
</dbReference>
<evidence type="ECO:0000259" key="7">
    <source>
        <dbReference type="Pfam" id="PF23259"/>
    </source>
</evidence>
<dbReference type="GO" id="GO:0012505">
    <property type="term" value="C:endomembrane system"/>
    <property type="evidence" value="ECO:0007669"/>
    <property type="project" value="TreeGrafter"/>
</dbReference>
<dbReference type="EMBL" id="JACGCM010001586">
    <property type="protein sequence ID" value="KAF6153038.1"/>
    <property type="molecule type" value="Genomic_DNA"/>
</dbReference>
<feature type="domain" description="Cation/H(+) antiporter central" evidence="6">
    <location>
        <begin position="75"/>
        <end position="208"/>
    </location>
</feature>
<dbReference type="GO" id="GO:0006813">
    <property type="term" value="P:potassium ion transport"/>
    <property type="evidence" value="ECO:0007669"/>
    <property type="project" value="UniProtKB-KW"/>
</dbReference>
<feature type="domain" description="Cation/H(+) antiporter C-terminal" evidence="7">
    <location>
        <begin position="215"/>
        <end position="373"/>
    </location>
</feature>
<dbReference type="GO" id="GO:0006885">
    <property type="term" value="P:regulation of pH"/>
    <property type="evidence" value="ECO:0007669"/>
    <property type="project" value="TreeGrafter"/>
</dbReference>
<dbReference type="InterPro" id="IPR057290">
    <property type="entry name" value="CHX17_C"/>
</dbReference>
<keyword evidence="3" id="KW-0630">Potassium</keyword>
<dbReference type="Proteomes" id="UP000541444">
    <property type="component" value="Unassembled WGS sequence"/>
</dbReference>
<dbReference type="GO" id="GO:0098662">
    <property type="term" value="P:inorganic cation transmembrane transport"/>
    <property type="evidence" value="ECO:0007669"/>
    <property type="project" value="TreeGrafter"/>
</dbReference>
<dbReference type="PANTHER" id="PTHR32468">
    <property type="entry name" value="CATION/H + ANTIPORTER"/>
    <property type="match status" value="1"/>
</dbReference>
<dbReference type="Pfam" id="PF23259">
    <property type="entry name" value="CHX17_C"/>
    <property type="match status" value="1"/>
</dbReference>
<keyword evidence="2" id="KW-0633">Potassium transport</keyword>
<keyword evidence="1" id="KW-0813">Transport</keyword>
<name>A0A7J7ME64_9MAGN</name>
<dbReference type="Pfam" id="PF23256">
    <property type="entry name" value="CHX17_2nd"/>
    <property type="match status" value="1"/>
</dbReference>
<evidence type="ECO:0000256" key="1">
    <source>
        <dbReference type="ARBA" id="ARBA00022448"/>
    </source>
</evidence>
<evidence type="ECO:0000313" key="8">
    <source>
        <dbReference type="EMBL" id="KAF6153038.1"/>
    </source>
</evidence>
<evidence type="ECO:0000256" key="2">
    <source>
        <dbReference type="ARBA" id="ARBA00022538"/>
    </source>
</evidence>
<evidence type="ECO:0000256" key="4">
    <source>
        <dbReference type="ARBA" id="ARBA00023065"/>
    </source>
</evidence>
<reference evidence="8 9" key="1">
    <citation type="journal article" date="2020" name="IScience">
        <title>Genome Sequencing of the Endangered Kingdonia uniflora (Circaeasteraceae, Ranunculales) Reveals Potential Mechanisms of Evolutionary Specialization.</title>
        <authorList>
            <person name="Sun Y."/>
            <person name="Deng T."/>
            <person name="Zhang A."/>
            <person name="Moore M.J."/>
            <person name="Landis J.B."/>
            <person name="Lin N."/>
            <person name="Zhang H."/>
            <person name="Zhang X."/>
            <person name="Huang J."/>
            <person name="Zhang X."/>
            <person name="Sun H."/>
            <person name="Wang H."/>
        </authorList>
    </citation>
    <scope>NUCLEOTIDE SEQUENCE [LARGE SCALE GENOMIC DNA]</scope>
    <source>
        <strain evidence="8">TB1705</strain>
        <tissue evidence="8">Leaf</tissue>
    </source>
</reference>
<organism evidence="8 9">
    <name type="scientific">Kingdonia uniflora</name>
    <dbReference type="NCBI Taxonomy" id="39325"/>
    <lineage>
        <taxon>Eukaryota</taxon>
        <taxon>Viridiplantae</taxon>
        <taxon>Streptophyta</taxon>
        <taxon>Embryophyta</taxon>
        <taxon>Tracheophyta</taxon>
        <taxon>Spermatophyta</taxon>
        <taxon>Magnoliopsida</taxon>
        <taxon>Ranunculales</taxon>
        <taxon>Circaeasteraceae</taxon>
        <taxon>Kingdonia</taxon>
    </lineage>
</organism>
<keyword evidence="4" id="KW-0406">Ion transport</keyword>
<dbReference type="InterPro" id="IPR057291">
    <property type="entry name" value="CHX17_2nd"/>
</dbReference>
<evidence type="ECO:0000256" key="5">
    <source>
        <dbReference type="SAM" id="SignalP"/>
    </source>
</evidence>
<dbReference type="OrthoDB" id="2687058at2759"/>
<comment type="caution">
    <text evidence="8">The sequence shown here is derived from an EMBL/GenBank/DDBJ whole genome shotgun (WGS) entry which is preliminary data.</text>
</comment>
<feature type="signal peptide" evidence="5">
    <location>
        <begin position="1"/>
        <end position="18"/>
    </location>
</feature>
<proteinExistence type="predicted"/>
<keyword evidence="5" id="KW-0732">Signal</keyword>
<accession>A0A7J7ME64</accession>
<evidence type="ECO:0000313" key="9">
    <source>
        <dbReference type="Proteomes" id="UP000541444"/>
    </source>
</evidence>
<evidence type="ECO:0000259" key="6">
    <source>
        <dbReference type="Pfam" id="PF23256"/>
    </source>
</evidence>
<dbReference type="AlphaFoldDB" id="A0A7J7ME64"/>
<protein>
    <recommendedName>
        <fullName evidence="10">Cation/H(+) antiporter 15-like</fullName>
    </recommendedName>
</protein>
<dbReference type="InterPro" id="IPR050794">
    <property type="entry name" value="CPA2_transporter"/>
</dbReference>